<protein>
    <submittedName>
        <fullName evidence="1">Uncharacterized protein</fullName>
    </submittedName>
</protein>
<gene>
    <name evidence="1" type="ORF">Vadar_026690</name>
</gene>
<name>A0ACB7YZJ1_9ERIC</name>
<sequence length="934" mass="103212">MEYPLSSKERDNGYIPSDGGTRNSTSEDLFNNGMNFDTYAGWCSSPSTPDQMFAPLAFSPLQSHYATFDALNFTEQNSNTFAGPDWDVTESPYNGGEKMVFQQMNSQIGFPMDTTSWNESSTKMEKMLRALSLVKESSGGGILAQFWVPIKHGDQYILSTCEQPYLLDQVLAGYREVSRAFTFAAEVKPGSFPGLPGRVFISKFPEWTSNVGYYNAAEYLRVRHAVDHEVRGSIALPVFEDDPVEMSCCAVLELVTVKEKPNFDVEMENVCRALQAVNLRSTAPPRLYPQCLSTNQRAALAEIKDVLRAVCHAHRLPLALTWIPCCYNERVGDEISRVRVKGGNASLNEKFMLCIENTACYVNDPEMQGFVHACAEHYLEEGQGIAGKALQSNHPFFFPDVKGYDISDYPLVHHARKFGLNAAVAIRLRSTYTGNDDYILEFFLPLNVKGSTEQQLLLNNLSGTMQRICKSLRTVTDAELFGAKGSKVEFQKGSHPNFPPPVDFSRRQTSDNNTKNIEPVQPGVSDSKKIRREVDAPREQMSGSRRLTEKKRSTVEKHVSLSVLQQYFSGSLKDAAKSIGVCPTTLKRICRQHGISRWPSRKINKVNRSLRKIQTVLDSVQGVDGGLKFDPTTGGLVAAGSIIQDFDAGGSILFSSKNPPVKNPKSVAPSVCPPSCTNGENTTVKLEKEENHIDGNNYVELRRRSLYVPNAKIPLTDSCNGSKSVGFVPPSDDSSLCSFSQRKTLGVQNGSALTLENSDSRFFSGEVDIEMNGEIGVEVNDGVIQPNQTGPTSSGMTDSSNSSASMMNGSSSSSHSFGEGKSIKIFNSCDSGSKITVKATYKEDMVRFKFEPSLGCNRLYEEVAKRFKLQMAAFQLKYLDDEEEWVLLVSDSDLQECLEILSFVGTRSVKFLVRDVPFNMGSSDSSNCFLAENS</sequence>
<organism evidence="1 2">
    <name type="scientific">Vaccinium darrowii</name>
    <dbReference type="NCBI Taxonomy" id="229202"/>
    <lineage>
        <taxon>Eukaryota</taxon>
        <taxon>Viridiplantae</taxon>
        <taxon>Streptophyta</taxon>
        <taxon>Embryophyta</taxon>
        <taxon>Tracheophyta</taxon>
        <taxon>Spermatophyta</taxon>
        <taxon>Magnoliopsida</taxon>
        <taxon>eudicotyledons</taxon>
        <taxon>Gunneridae</taxon>
        <taxon>Pentapetalae</taxon>
        <taxon>asterids</taxon>
        <taxon>Ericales</taxon>
        <taxon>Ericaceae</taxon>
        <taxon>Vaccinioideae</taxon>
        <taxon>Vaccinieae</taxon>
        <taxon>Vaccinium</taxon>
    </lineage>
</organism>
<evidence type="ECO:0000313" key="2">
    <source>
        <dbReference type="Proteomes" id="UP000828048"/>
    </source>
</evidence>
<comment type="caution">
    <text evidence="1">The sequence shown here is derived from an EMBL/GenBank/DDBJ whole genome shotgun (WGS) entry which is preliminary data.</text>
</comment>
<proteinExistence type="predicted"/>
<reference evidence="1 2" key="1">
    <citation type="journal article" date="2021" name="Hortic Res">
        <title>High-quality reference genome and annotation aids understanding of berry development for evergreen blueberry (Vaccinium darrowii).</title>
        <authorList>
            <person name="Yu J."/>
            <person name="Hulse-Kemp A.M."/>
            <person name="Babiker E."/>
            <person name="Staton M."/>
        </authorList>
    </citation>
    <scope>NUCLEOTIDE SEQUENCE [LARGE SCALE GENOMIC DNA]</scope>
    <source>
        <strain evidence="2">cv. NJ 8807/NJ 8810</strain>
        <tissue evidence="1">Young leaf</tissue>
    </source>
</reference>
<keyword evidence="2" id="KW-1185">Reference proteome</keyword>
<dbReference type="Proteomes" id="UP000828048">
    <property type="component" value="Chromosome 3"/>
</dbReference>
<dbReference type="EMBL" id="CM037153">
    <property type="protein sequence ID" value="KAH7858684.1"/>
    <property type="molecule type" value="Genomic_DNA"/>
</dbReference>
<accession>A0ACB7YZJ1</accession>
<evidence type="ECO:0000313" key="1">
    <source>
        <dbReference type="EMBL" id="KAH7858684.1"/>
    </source>
</evidence>